<organism evidence="8 9">
    <name type="scientific">Cohnella herbarum</name>
    <dbReference type="NCBI Taxonomy" id="2728023"/>
    <lineage>
        <taxon>Bacteria</taxon>
        <taxon>Bacillati</taxon>
        <taxon>Bacillota</taxon>
        <taxon>Bacilli</taxon>
        <taxon>Bacillales</taxon>
        <taxon>Paenibacillaceae</taxon>
        <taxon>Cohnella</taxon>
    </lineage>
</organism>
<dbReference type="InterPro" id="IPR011701">
    <property type="entry name" value="MFS"/>
</dbReference>
<dbReference type="EMBL" id="CP051680">
    <property type="protein sequence ID" value="QJD86667.1"/>
    <property type="molecule type" value="Genomic_DNA"/>
</dbReference>
<sequence length="413" mass="45181">MIWLNMKGWTKLRRLINKLSPLNAVVWTQFLSAFADNLNFFLIVGLVKREGVSDPDGTVTYIQMAFLIAYVVLAPIVGAFADKNAKSHVLLLGNVLKSTGILLLLLGVPPVLCFFFVGVGAVVYSPGKYGILSELTNNEKDLLRANAQVEGSTILAILLGTVAGGFLAARSDLPAIIVCLFIYLLSLSMTFFVPVRAGNPNIRYQSAAGQFFRDVVKLFRNRRSRFSLIGTGAFWLTASVLRIALIAWLPINLGIEDTDQQSMIIGVTALGVVASAWLTPKLVPEGRLYRGFFYGIAMVAAVMSANFTNELWLTVTLLFVTGVMGGIFLIPLNTMLQEEGKTVIGSGRTIAVQNFVENALTVMGLFLYLTLRQMNVPVNHSVMGIGAVLTLFFLYLAFQIRAVKAGYSRKEMT</sequence>
<dbReference type="PANTHER" id="PTHR43266">
    <property type="entry name" value="MACROLIDE-EFFLUX PROTEIN"/>
    <property type="match status" value="1"/>
</dbReference>
<evidence type="ECO:0000256" key="4">
    <source>
        <dbReference type="ARBA" id="ARBA00022692"/>
    </source>
</evidence>
<evidence type="ECO:0000256" key="5">
    <source>
        <dbReference type="ARBA" id="ARBA00022989"/>
    </source>
</evidence>
<feature type="transmembrane region" description="Helical" evidence="7">
    <location>
        <begin position="59"/>
        <end position="81"/>
    </location>
</feature>
<name>A0A7Z2VP38_9BACL</name>
<dbReference type="GO" id="GO:0005886">
    <property type="term" value="C:plasma membrane"/>
    <property type="evidence" value="ECO:0007669"/>
    <property type="project" value="UniProtKB-SubCell"/>
</dbReference>
<feature type="transmembrane region" description="Helical" evidence="7">
    <location>
        <begin position="383"/>
        <end position="403"/>
    </location>
</feature>
<keyword evidence="3" id="KW-1003">Cell membrane</keyword>
<feature type="transmembrane region" description="Helical" evidence="7">
    <location>
        <begin position="351"/>
        <end position="371"/>
    </location>
</feature>
<dbReference type="NCBIfam" id="NF008397">
    <property type="entry name" value="PRK11195.1"/>
    <property type="match status" value="1"/>
</dbReference>
<evidence type="ECO:0000313" key="8">
    <source>
        <dbReference type="EMBL" id="QJD86667.1"/>
    </source>
</evidence>
<feature type="transmembrane region" description="Helical" evidence="7">
    <location>
        <begin position="226"/>
        <end position="249"/>
    </location>
</feature>
<dbReference type="AlphaFoldDB" id="A0A7Z2VP38"/>
<keyword evidence="5 7" id="KW-1133">Transmembrane helix</keyword>
<evidence type="ECO:0000256" key="1">
    <source>
        <dbReference type="ARBA" id="ARBA00004651"/>
    </source>
</evidence>
<evidence type="ECO:0000256" key="2">
    <source>
        <dbReference type="ARBA" id="ARBA00022448"/>
    </source>
</evidence>
<feature type="transmembrane region" description="Helical" evidence="7">
    <location>
        <begin position="101"/>
        <end position="124"/>
    </location>
</feature>
<accession>A0A7Z2VP38</accession>
<dbReference type="SUPFAM" id="SSF103473">
    <property type="entry name" value="MFS general substrate transporter"/>
    <property type="match status" value="1"/>
</dbReference>
<proteinExistence type="predicted"/>
<keyword evidence="6 7" id="KW-0472">Membrane</keyword>
<feature type="transmembrane region" description="Helical" evidence="7">
    <location>
        <begin position="311"/>
        <end position="330"/>
    </location>
</feature>
<feature type="transmembrane region" description="Helical" evidence="7">
    <location>
        <begin position="261"/>
        <end position="279"/>
    </location>
</feature>
<protein>
    <submittedName>
        <fullName evidence="8">Lysophospholipid transporter LplT</fullName>
    </submittedName>
</protein>
<feature type="transmembrane region" description="Helical" evidence="7">
    <location>
        <begin position="175"/>
        <end position="195"/>
    </location>
</feature>
<dbReference type="Gene3D" id="1.20.1250.20">
    <property type="entry name" value="MFS general substrate transporter like domains"/>
    <property type="match status" value="1"/>
</dbReference>
<gene>
    <name evidence="8" type="primary">lplT</name>
    <name evidence="8" type="ORF">HH215_28160</name>
</gene>
<feature type="transmembrane region" description="Helical" evidence="7">
    <location>
        <begin position="288"/>
        <end position="305"/>
    </location>
</feature>
<dbReference type="RefSeq" id="WP_169282915.1">
    <property type="nucleotide sequence ID" value="NZ_CP051680.1"/>
</dbReference>
<keyword evidence="2" id="KW-0813">Transport</keyword>
<evidence type="ECO:0000313" key="9">
    <source>
        <dbReference type="Proteomes" id="UP000502248"/>
    </source>
</evidence>
<reference evidence="8 9" key="1">
    <citation type="submission" date="2020-04" db="EMBL/GenBank/DDBJ databases">
        <title>Genome sequencing of novel species.</title>
        <authorList>
            <person name="Heo J."/>
            <person name="Kim S.-J."/>
            <person name="Kim J.-S."/>
            <person name="Hong S.-B."/>
            <person name="Kwon S.-W."/>
        </authorList>
    </citation>
    <scope>NUCLEOTIDE SEQUENCE [LARGE SCALE GENOMIC DNA]</scope>
    <source>
        <strain evidence="8 9">MFER-1</strain>
    </source>
</reference>
<keyword evidence="4 7" id="KW-0812">Transmembrane</keyword>
<dbReference type="GO" id="GO:0022857">
    <property type="term" value="F:transmembrane transporter activity"/>
    <property type="evidence" value="ECO:0007669"/>
    <property type="project" value="InterPro"/>
</dbReference>
<evidence type="ECO:0000256" key="7">
    <source>
        <dbReference type="SAM" id="Phobius"/>
    </source>
</evidence>
<evidence type="ECO:0000256" key="6">
    <source>
        <dbReference type="ARBA" id="ARBA00023136"/>
    </source>
</evidence>
<feature type="transmembrane region" description="Helical" evidence="7">
    <location>
        <begin position="24"/>
        <end position="47"/>
    </location>
</feature>
<keyword evidence="9" id="KW-1185">Reference proteome</keyword>
<feature type="transmembrane region" description="Helical" evidence="7">
    <location>
        <begin position="145"/>
        <end position="169"/>
    </location>
</feature>
<dbReference type="Proteomes" id="UP000502248">
    <property type="component" value="Chromosome"/>
</dbReference>
<dbReference type="PANTHER" id="PTHR43266:SF2">
    <property type="entry name" value="MAJOR FACILITATOR SUPERFAMILY (MFS) PROFILE DOMAIN-CONTAINING PROTEIN"/>
    <property type="match status" value="1"/>
</dbReference>
<dbReference type="KEGG" id="cheb:HH215_28160"/>
<evidence type="ECO:0000256" key="3">
    <source>
        <dbReference type="ARBA" id="ARBA00022475"/>
    </source>
</evidence>
<dbReference type="InterPro" id="IPR036259">
    <property type="entry name" value="MFS_trans_sf"/>
</dbReference>
<comment type="subcellular location">
    <subcellularLocation>
        <location evidence="1">Cell membrane</location>
        <topology evidence="1">Multi-pass membrane protein</topology>
    </subcellularLocation>
</comment>
<dbReference type="Pfam" id="PF07690">
    <property type="entry name" value="MFS_1"/>
    <property type="match status" value="1"/>
</dbReference>